<dbReference type="InterPro" id="IPR005151">
    <property type="entry name" value="Tail-specific_protease"/>
</dbReference>
<dbReference type="Gene3D" id="3.90.226.10">
    <property type="entry name" value="2-enoyl-CoA Hydratase, Chain A, domain 1"/>
    <property type="match status" value="1"/>
</dbReference>
<dbReference type="EMBL" id="LQRT01000046">
    <property type="protein sequence ID" value="KZS38680.1"/>
    <property type="molecule type" value="Genomic_DNA"/>
</dbReference>
<evidence type="ECO:0000256" key="1">
    <source>
        <dbReference type="SAM" id="SignalP"/>
    </source>
</evidence>
<feature type="domain" description="Tail specific protease" evidence="2">
    <location>
        <begin position="247"/>
        <end position="437"/>
    </location>
</feature>
<keyword evidence="1" id="KW-0732">Signal</keyword>
<feature type="signal peptide" evidence="1">
    <location>
        <begin position="1"/>
        <end position="29"/>
    </location>
</feature>
<organism evidence="3 4">
    <name type="scientific">Aquimarina aggregata</name>
    <dbReference type="NCBI Taxonomy" id="1642818"/>
    <lineage>
        <taxon>Bacteria</taxon>
        <taxon>Pseudomonadati</taxon>
        <taxon>Bacteroidota</taxon>
        <taxon>Flavobacteriia</taxon>
        <taxon>Flavobacteriales</taxon>
        <taxon>Flavobacteriaceae</taxon>
        <taxon>Aquimarina</taxon>
    </lineage>
</organism>
<evidence type="ECO:0000259" key="2">
    <source>
        <dbReference type="SMART" id="SM00245"/>
    </source>
</evidence>
<comment type="caution">
    <text evidence="3">The sequence shown here is derived from an EMBL/GenBank/DDBJ whole genome shotgun (WGS) entry which is preliminary data.</text>
</comment>
<accession>A0A162XJV9</accession>
<proteinExistence type="predicted"/>
<keyword evidence="4" id="KW-1185">Reference proteome</keyword>
<protein>
    <recommendedName>
        <fullName evidence="2">Tail specific protease domain-containing protein</fullName>
    </recommendedName>
</protein>
<dbReference type="RefSeq" id="WP_066318263.1">
    <property type="nucleotide sequence ID" value="NZ_LQRT01000046.1"/>
</dbReference>
<dbReference type="OrthoDB" id="6397760at2"/>
<feature type="chain" id="PRO_5007840848" description="Tail specific protease domain-containing protein" evidence="1">
    <location>
        <begin position="30"/>
        <end position="463"/>
    </location>
</feature>
<dbReference type="GO" id="GO:0006508">
    <property type="term" value="P:proteolysis"/>
    <property type="evidence" value="ECO:0007669"/>
    <property type="project" value="InterPro"/>
</dbReference>
<gene>
    <name evidence="3" type="ORF">AWE51_13905</name>
</gene>
<dbReference type="InterPro" id="IPR029045">
    <property type="entry name" value="ClpP/crotonase-like_dom_sf"/>
</dbReference>
<dbReference type="Proteomes" id="UP000076715">
    <property type="component" value="Unassembled WGS sequence"/>
</dbReference>
<dbReference type="PANTHER" id="PTHR11261:SF3">
    <property type="entry name" value="RETINOL-BINDING PROTEIN 3"/>
    <property type="match status" value="1"/>
</dbReference>
<dbReference type="STRING" id="1642818.AWE51_13905"/>
<evidence type="ECO:0000313" key="3">
    <source>
        <dbReference type="EMBL" id="KZS38680.1"/>
    </source>
</evidence>
<dbReference type="CDD" id="cd07563">
    <property type="entry name" value="Peptidase_S41_IRBP"/>
    <property type="match status" value="1"/>
</dbReference>
<dbReference type="PANTHER" id="PTHR11261">
    <property type="entry name" value="INTERPHOTORECEPTOR RETINOID-BINDING PROTEIN"/>
    <property type="match status" value="1"/>
</dbReference>
<dbReference type="Gene3D" id="3.30.750.44">
    <property type="match status" value="1"/>
</dbReference>
<name>A0A162XJV9_9FLAO</name>
<dbReference type="Pfam" id="PF03572">
    <property type="entry name" value="Peptidase_S41"/>
    <property type="match status" value="1"/>
</dbReference>
<evidence type="ECO:0000313" key="4">
    <source>
        <dbReference type="Proteomes" id="UP000076715"/>
    </source>
</evidence>
<dbReference type="SMART" id="SM00245">
    <property type="entry name" value="TSPc"/>
    <property type="match status" value="1"/>
</dbReference>
<dbReference type="GO" id="GO:0008236">
    <property type="term" value="F:serine-type peptidase activity"/>
    <property type="evidence" value="ECO:0007669"/>
    <property type="project" value="InterPro"/>
</dbReference>
<dbReference type="SUPFAM" id="SSF52096">
    <property type="entry name" value="ClpP/crotonase"/>
    <property type="match status" value="1"/>
</dbReference>
<dbReference type="PROSITE" id="PS51257">
    <property type="entry name" value="PROKAR_LIPOPROTEIN"/>
    <property type="match status" value="1"/>
</dbReference>
<reference evidence="3 4" key="1">
    <citation type="submission" date="2016-01" db="EMBL/GenBank/DDBJ databases">
        <title>The draft genome sequence of Aquimarina sp. RZW4-3-2.</title>
        <authorList>
            <person name="Wang Y."/>
        </authorList>
    </citation>
    <scope>NUCLEOTIDE SEQUENCE [LARGE SCALE GENOMIC DNA]</scope>
    <source>
        <strain evidence="3 4">RZW4-3-2</strain>
    </source>
</reference>
<dbReference type="AlphaFoldDB" id="A0A162XJV9"/>
<sequence>MKLNMIAKVKNIKSVFIFFLCSVFFSCHSDDDQSPPEDPMNGFWLIADKGYIVEITDDKDVVYSVSNAGCVVLNSGFKIEDSGITLSVVNDNELVGITDQSLSNFKLTRLVNLDERCLPEQLSKTKDPKINFDFFWNIFNDYYAFFELRNVDWSAYENLRDQVTEDNLYTILEELVLKLEDGHVGISDDEKDIDINSGTSILLERLNANLSGDLIIESEDDFDNIMIQKGRIIIQNYLGGSYESDDTETIIWQIINDEIAYVNIFGMAGYGTTINNELTTLNIVLDKMMNDIKMSGVTKLILDIRFNEGGFDKVSSDIASRFTDQQRVVFSKKARLGDGFTEDLNVSLGPKGAFQFTDDIVLLTSPLTASAAEIFTLYLKDLPNVTIVGENTNGVFSDVLEHVLPNGAQIGLSNEIYSDAQGEVYEAIGVGPSTANQVPFLSNDDFLNNKDGGIDKAIEVLNK</sequence>